<evidence type="ECO:0000313" key="2">
    <source>
        <dbReference type="EMBL" id="EIW79533.1"/>
    </source>
</evidence>
<comment type="caution">
    <text evidence="2">The sequence shown here is derived from an EMBL/GenBank/DDBJ whole genome shotgun (WGS) entry which is preliminary data.</text>
</comment>
<accession>A0A5M3MKD1</accession>
<feature type="transmembrane region" description="Helical" evidence="1">
    <location>
        <begin position="25"/>
        <end position="48"/>
    </location>
</feature>
<keyword evidence="1" id="KW-1133">Transmembrane helix</keyword>
<keyword evidence="1" id="KW-0812">Transmembrane</keyword>
<dbReference type="EMBL" id="JH711580">
    <property type="protein sequence ID" value="EIW79533.1"/>
    <property type="molecule type" value="Genomic_DNA"/>
</dbReference>
<name>A0A5M3MKD1_CONPW</name>
<keyword evidence="1" id="KW-0472">Membrane</keyword>
<gene>
    <name evidence="2" type="ORF">CONPUDRAFT_166285</name>
</gene>
<feature type="transmembrane region" description="Helical" evidence="1">
    <location>
        <begin position="106"/>
        <end position="123"/>
    </location>
</feature>
<evidence type="ECO:0000256" key="1">
    <source>
        <dbReference type="SAM" id="Phobius"/>
    </source>
</evidence>
<proteinExistence type="predicted"/>
<reference evidence="3" key="1">
    <citation type="journal article" date="2012" name="Science">
        <title>The Paleozoic origin of enzymatic lignin decomposition reconstructed from 31 fungal genomes.</title>
        <authorList>
            <person name="Floudas D."/>
            <person name="Binder M."/>
            <person name="Riley R."/>
            <person name="Barry K."/>
            <person name="Blanchette R.A."/>
            <person name="Henrissat B."/>
            <person name="Martinez A.T."/>
            <person name="Otillar R."/>
            <person name="Spatafora J.W."/>
            <person name="Yadav J.S."/>
            <person name="Aerts A."/>
            <person name="Benoit I."/>
            <person name="Boyd A."/>
            <person name="Carlson A."/>
            <person name="Copeland A."/>
            <person name="Coutinho P.M."/>
            <person name="de Vries R.P."/>
            <person name="Ferreira P."/>
            <person name="Findley K."/>
            <person name="Foster B."/>
            <person name="Gaskell J."/>
            <person name="Glotzer D."/>
            <person name="Gorecki P."/>
            <person name="Heitman J."/>
            <person name="Hesse C."/>
            <person name="Hori C."/>
            <person name="Igarashi K."/>
            <person name="Jurgens J.A."/>
            <person name="Kallen N."/>
            <person name="Kersten P."/>
            <person name="Kohler A."/>
            <person name="Kuees U."/>
            <person name="Kumar T.K.A."/>
            <person name="Kuo A."/>
            <person name="LaButti K."/>
            <person name="Larrondo L.F."/>
            <person name="Lindquist E."/>
            <person name="Ling A."/>
            <person name="Lombard V."/>
            <person name="Lucas S."/>
            <person name="Lundell T."/>
            <person name="Martin R."/>
            <person name="McLaughlin D.J."/>
            <person name="Morgenstern I."/>
            <person name="Morin E."/>
            <person name="Murat C."/>
            <person name="Nagy L.G."/>
            <person name="Nolan M."/>
            <person name="Ohm R.A."/>
            <person name="Patyshakuliyeva A."/>
            <person name="Rokas A."/>
            <person name="Ruiz-Duenas F.J."/>
            <person name="Sabat G."/>
            <person name="Salamov A."/>
            <person name="Samejima M."/>
            <person name="Schmutz J."/>
            <person name="Slot J.C."/>
            <person name="St John F."/>
            <person name="Stenlid J."/>
            <person name="Sun H."/>
            <person name="Sun S."/>
            <person name="Syed K."/>
            <person name="Tsang A."/>
            <person name="Wiebenga A."/>
            <person name="Young D."/>
            <person name="Pisabarro A."/>
            <person name="Eastwood D.C."/>
            <person name="Martin F."/>
            <person name="Cullen D."/>
            <person name="Grigoriev I.V."/>
            <person name="Hibbett D.S."/>
        </authorList>
    </citation>
    <scope>NUCLEOTIDE SEQUENCE [LARGE SCALE GENOMIC DNA]</scope>
    <source>
        <strain evidence="3">RWD-64-598 SS2</strain>
    </source>
</reference>
<dbReference type="Proteomes" id="UP000053558">
    <property type="component" value="Unassembled WGS sequence"/>
</dbReference>
<dbReference type="RefSeq" id="XP_007769925.1">
    <property type="nucleotide sequence ID" value="XM_007771735.1"/>
</dbReference>
<protein>
    <submittedName>
        <fullName evidence="2">Uncharacterized protein</fullName>
    </submittedName>
</protein>
<organism evidence="2 3">
    <name type="scientific">Coniophora puteana (strain RWD-64-598)</name>
    <name type="common">Brown rot fungus</name>
    <dbReference type="NCBI Taxonomy" id="741705"/>
    <lineage>
        <taxon>Eukaryota</taxon>
        <taxon>Fungi</taxon>
        <taxon>Dikarya</taxon>
        <taxon>Basidiomycota</taxon>
        <taxon>Agaricomycotina</taxon>
        <taxon>Agaricomycetes</taxon>
        <taxon>Agaricomycetidae</taxon>
        <taxon>Boletales</taxon>
        <taxon>Coniophorineae</taxon>
        <taxon>Coniophoraceae</taxon>
        <taxon>Coniophora</taxon>
    </lineage>
</organism>
<dbReference type="OrthoDB" id="2971182at2759"/>
<feature type="transmembrane region" description="Helical" evidence="1">
    <location>
        <begin position="60"/>
        <end position="86"/>
    </location>
</feature>
<dbReference type="GeneID" id="19205512"/>
<dbReference type="AlphaFoldDB" id="A0A5M3MKD1"/>
<sequence length="248" mass="25961">MSSPYSLSPSPFATLQINLTPTLGLAFVGMVLASILYGFTVLQTISYYRRYPNDRLSLKILVGALWSLNTTSLAFKVSGLYTWLVLDYAQVLLLPDVPWGIYNEPAIVAVIALAVNFFLSALLPQTTDQIARVLAQNGATATTSYTSTSGAFLVGADRQGPSPSLIPHGTIPQPAGIVTPSTVGPDTAAISVLMQTTEGSNAATPKKQPKRPIASFSALFAQPQGYVLGGDFAQGAPGGSTARSGGVH</sequence>
<evidence type="ECO:0000313" key="3">
    <source>
        <dbReference type="Proteomes" id="UP000053558"/>
    </source>
</evidence>
<keyword evidence="3" id="KW-1185">Reference proteome</keyword>
<dbReference type="KEGG" id="cput:CONPUDRAFT_166285"/>